<reference evidence="2" key="1">
    <citation type="journal article" name="BMC Genomics">
        <title>Long-read sequencing and de novo genome assembly of marine medaka (Oryzias melastigma).</title>
        <authorList>
            <person name="Liang P."/>
            <person name="Saqib H.S.A."/>
            <person name="Ni X."/>
            <person name="Shen Y."/>
        </authorList>
    </citation>
    <scope>NUCLEOTIDE SEQUENCE</scope>
    <source>
        <strain evidence="2">Bigg-433</strain>
    </source>
</reference>
<dbReference type="EMBL" id="WKFB01000147">
    <property type="protein sequence ID" value="KAF6733985.1"/>
    <property type="molecule type" value="Genomic_DNA"/>
</dbReference>
<proteinExistence type="predicted"/>
<evidence type="ECO:0000313" key="2">
    <source>
        <dbReference type="EMBL" id="KAF6733985.1"/>
    </source>
</evidence>
<dbReference type="AlphaFoldDB" id="A0A834FH27"/>
<accession>A0A834FH27</accession>
<feature type="region of interest" description="Disordered" evidence="1">
    <location>
        <begin position="1"/>
        <end position="24"/>
    </location>
</feature>
<comment type="caution">
    <text evidence="2">The sequence shown here is derived from an EMBL/GenBank/DDBJ whole genome shotgun (WGS) entry which is preliminary data.</text>
</comment>
<organism evidence="2 3">
    <name type="scientific">Oryzias melastigma</name>
    <name type="common">Marine medaka</name>
    <dbReference type="NCBI Taxonomy" id="30732"/>
    <lineage>
        <taxon>Eukaryota</taxon>
        <taxon>Metazoa</taxon>
        <taxon>Chordata</taxon>
        <taxon>Craniata</taxon>
        <taxon>Vertebrata</taxon>
        <taxon>Euteleostomi</taxon>
        <taxon>Actinopterygii</taxon>
        <taxon>Neopterygii</taxon>
        <taxon>Teleostei</taxon>
        <taxon>Neoteleostei</taxon>
        <taxon>Acanthomorphata</taxon>
        <taxon>Ovalentaria</taxon>
        <taxon>Atherinomorphae</taxon>
        <taxon>Beloniformes</taxon>
        <taxon>Adrianichthyidae</taxon>
        <taxon>Oryziinae</taxon>
        <taxon>Oryzias</taxon>
    </lineage>
</organism>
<sequence length="147" mass="16255">MTLSPPERSSPAELHEVQTEPDPLEDIKLGTFPPDCDVCSWGQNDDLPANMCFGDASDECPWVLRRRSTARHSAPKTLRVLRQPLGPDGAELQFCRDEMFLLLSGNVSAPFAPSGPEMWSGLPLESNVSRFLMFHLLVRNQANSSSS</sequence>
<evidence type="ECO:0000313" key="3">
    <source>
        <dbReference type="Proteomes" id="UP000646548"/>
    </source>
</evidence>
<gene>
    <name evidence="2" type="ORF">FQA47_001895</name>
</gene>
<dbReference type="Proteomes" id="UP000646548">
    <property type="component" value="Unassembled WGS sequence"/>
</dbReference>
<protein>
    <submittedName>
        <fullName evidence="2">Uncharacterized protein</fullName>
    </submittedName>
</protein>
<evidence type="ECO:0000256" key="1">
    <source>
        <dbReference type="SAM" id="MobiDB-lite"/>
    </source>
</evidence>
<name>A0A834FH27_ORYME</name>